<reference evidence="2" key="1">
    <citation type="submission" date="2021-05" db="EMBL/GenBank/DDBJ databases">
        <title>Comparative genomics of three Colletotrichum scovillei strains and genetic complementation revealed genes involved fungal growth and virulence on chili pepper.</title>
        <authorList>
            <person name="Hsieh D.-K."/>
            <person name="Chuang S.-C."/>
            <person name="Chen C.-Y."/>
            <person name="Chao Y.-T."/>
            <person name="Lu M.-Y.J."/>
            <person name="Lee M.-H."/>
            <person name="Shih M.-C."/>
        </authorList>
    </citation>
    <scope>NUCLEOTIDE SEQUENCE</scope>
    <source>
        <strain evidence="2">Coll-153</strain>
    </source>
</reference>
<comment type="caution">
    <text evidence="2">The sequence shown here is derived from an EMBL/GenBank/DDBJ whole genome shotgun (WGS) entry which is preliminary data.</text>
</comment>
<accession>A0A9P7RJM6</accession>
<feature type="region of interest" description="Disordered" evidence="1">
    <location>
        <begin position="1"/>
        <end position="23"/>
    </location>
</feature>
<dbReference type="EMBL" id="JAESDN010000001">
    <property type="protein sequence ID" value="KAG7058769.1"/>
    <property type="molecule type" value="Genomic_DNA"/>
</dbReference>
<organism evidence="2 3">
    <name type="scientific">Colletotrichum scovillei</name>
    <dbReference type="NCBI Taxonomy" id="1209932"/>
    <lineage>
        <taxon>Eukaryota</taxon>
        <taxon>Fungi</taxon>
        <taxon>Dikarya</taxon>
        <taxon>Ascomycota</taxon>
        <taxon>Pezizomycotina</taxon>
        <taxon>Sordariomycetes</taxon>
        <taxon>Hypocreomycetidae</taxon>
        <taxon>Glomerellales</taxon>
        <taxon>Glomerellaceae</taxon>
        <taxon>Colletotrichum</taxon>
        <taxon>Colletotrichum acutatum species complex</taxon>
    </lineage>
</organism>
<evidence type="ECO:0000313" key="2">
    <source>
        <dbReference type="EMBL" id="KAG7058769.1"/>
    </source>
</evidence>
<proteinExistence type="predicted"/>
<keyword evidence="3" id="KW-1185">Reference proteome</keyword>
<evidence type="ECO:0000313" key="3">
    <source>
        <dbReference type="Proteomes" id="UP000699042"/>
    </source>
</evidence>
<protein>
    <submittedName>
        <fullName evidence="2">Uncharacterized protein</fullName>
    </submittedName>
</protein>
<evidence type="ECO:0000256" key="1">
    <source>
        <dbReference type="SAM" id="MobiDB-lite"/>
    </source>
</evidence>
<name>A0A9P7RJM6_9PEZI</name>
<sequence length="96" mass="10610">MQSAFRPGLQKPESCPKNSGRRKIPDTVVHGCLWVIGHCYLTVDLEVPSSRLGSCQFSGGQQRTGRLQIEGSASHLRDCFTDPATRVRSKRIMLPA</sequence>
<gene>
    <name evidence="2" type="ORF">JMJ77_006140</name>
</gene>
<dbReference type="AlphaFoldDB" id="A0A9P7RJM6"/>
<dbReference type="Proteomes" id="UP000699042">
    <property type="component" value="Unassembled WGS sequence"/>
</dbReference>